<gene>
    <name evidence="1" type="ORF">D6D85_11200</name>
</gene>
<proteinExistence type="predicted"/>
<comment type="caution">
    <text evidence="1">The sequence shown here is derived from an EMBL/GenBank/DDBJ whole genome shotgun (WGS) entry which is preliminary data.</text>
</comment>
<keyword evidence="2" id="KW-1185">Reference proteome</keyword>
<dbReference type="OrthoDB" id="371698at2157"/>
<organism evidence="1 2">
    <name type="scientific">Candidatus Methanodesulfokora washburnensis</name>
    <dbReference type="NCBI Taxonomy" id="2478471"/>
    <lineage>
        <taxon>Archaea</taxon>
        <taxon>Thermoproteota</taxon>
        <taxon>Candidatus Korarchaeia</taxon>
        <taxon>Candidatus Korarchaeia incertae sedis</taxon>
        <taxon>Candidatus Methanodesulfokora</taxon>
    </lineage>
</organism>
<evidence type="ECO:0000313" key="2">
    <source>
        <dbReference type="Proteomes" id="UP000277582"/>
    </source>
</evidence>
<evidence type="ECO:0000313" key="1">
    <source>
        <dbReference type="EMBL" id="RSN73180.1"/>
    </source>
</evidence>
<protein>
    <submittedName>
        <fullName evidence="1">Uncharacterized protein</fullName>
    </submittedName>
</protein>
<name>A0A3R9QCI0_9CREN</name>
<sequence>MKRFYSMDELRDAMILDSEGLIYGYVEDLRIEDEKVSLAAYTVFRVNEPAIDVEKLRSQLAKRVSLKGNEPLEVLVSIARRENIDVPYKITEKEVRWIKGFVPLEEVRLIDAKRISVDDMDTTLRVILLSKPREALFRGMSVQSSSPTYRTEQVLNKLVLSTSRGILGICKEIVVGPGALGFRVYRVKSMRKVVNWIAFTAHVKRLGLRDAYEKLVEFRDPYKYSKLDLSTAGEVEKILGDSKILDTMRSFIEAEAASTEFEDVPYSDILKVGEVVITK</sequence>
<accession>A0A3R9QCI0</accession>
<dbReference type="RefSeq" id="WP_125672046.1">
    <property type="nucleotide sequence ID" value="NZ_RCOS01000127.1"/>
</dbReference>
<dbReference type="AlphaFoldDB" id="A0A3R9QCI0"/>
<reference evidence="1 2" key="1">
    <citation type="submission" date="2018-10" db="EMBL/GenBank/DDBJ databases">
        <title>Co-occurring genomic capacity for anaerobic methane metabolism and dissimilatory sulfite reduction discovered in the Korarchaeota.</title>
        <authorList>
            <person name="Mckay L.J."/>
            <person name="Dlakic M."/>
            <person name="Fields M.W."/>
            <person name="Delmont T.O."/>
            <person name="Eren A.M."/>
            <person name="Jay Z.J."/>
            <person name="Klingelsmith K.B."/>
            <person name="Rusch D.B."/>
            <person name="Inskeep W.P."/>
        </authorList>
    </citation>
    <scope>NUCLEOTIDE SEQUENCE [LARGE SCALE GENOMIC DNA]</scope>
    <source>
        <strain evidence="1 2">MDKW</strain>
    </source>
</reference>
<dbReference type="Proteomes" id="UP000277582">
    <property type="component" value="Unassembled WGS sequence"/>
</dbReference>
<dbReference type="EMBL" id="RCOS01000127">
    <property type="protein sequence ID" value="RSN73180.1"/>
    <property type="molecule type" value="Genomic_DNA"/>
</dbReference>